<keyword evidence="2" id="KW-1185">Reference proteome</keyword>
<protein>
    <submittedName>
        <fullName evidence="1">Biopolymer transport ExbD protein</fullName>
    </submittedName>
</protein>
<comment type="caution">
    <text evidence="1">The sequence shown here is derived from an EMBL/GenBank/DDBJ whole genome shotgun (WGS) entry which is preliminary data.</text>
</comment>
<proteinExistence type="predicted"/>
<evidence type="ECO:0000313" key="2">
    <source>
        <dbReference type="Proteomes" id="UP000605392"/>
    </source>
</evidence>
<accession>A0ACB5PTT7</accession>
<evidence type="ECO:0000313" key="1">
    <source>
        <dbReference type="EMBL" id="GGF71168.1"/>
    </source>
</evidence>
<dbReference type="Proteomes" id="UP000605392">
    <property type="component" value="Unassembled WGS sequence"/>
</dbReference>
<organism evidence="1 2">
    <name type="scientific">Hymenobacter qilianensis</name>
    <dbReference type="NCBI Taxonomy" id="1385715"/>
    <lineage>
        <taxon>Bacteria</taxon>
        <taxon>Pseudomonadati</taxon>
        <taxon>Bacteroidota</taxon>
        <taxon>Cytophagia</taxon>
        <taxon>Cytophagales</taxon>
        <taxon>Hymenobacteraceae</taxon>
        <taxon>Hymenobacter</taxon>
    </lineage>
</organism>
<sequence>MSRCFMADNINNPLNRRKPGRRSGSKLLPDMTPMVGLGFLLVTFFIMAGEFAKPSMIKLATPVRPTCSGDRLGGIVCRSVLTVIIGQNGQAYHFFGLNSDFGERPELHTTNLGPEGLRKVLLDLQRVNPTAVVYLKMTANAKYKDMVDALDEIEITNQKRYALVDVTAEDRALLKLNAL</sequence>
<name>A0ACB5PTT7_9BACT</name>
<dbReference type="EMBL" id="BMFN01000002">
    <property type="protein sequence ID" value="GGF71168.1"/>
    <property type="molecule type" value="Genomic_DNA"/>
</dbReference>
<gene>
    <name evidence="1" type="primary">exbD2</name>
    <name evidence="1" type="ORF">GCM10011375_27930</name>
</gene>
<reference evidence="1 2" key="1">
    <citation type="journal article" date="2019" name="Int. J. Syst. Evol. Microbiol.">
        <title>The Global Catalogue of Microorganisms (GCM) 10K type strain sequencing project: providing services to taxonomists for standard genome sequencing and annotation.</title>
        <authorList>
            <consortium name="The Broad Institute Genomics Platform"/>
            <consortium name="The Broad Institute Genome Sequencing Center for Infectious Disease"/>
            <person name="Wu L."/>
            <person name="Ma J."/>
        </authorList>
    </citation>
    <scope>NUCLEOTIDE SEQUENCE [LARGE SCALE GENOMIC DNA]</scope>
    <source>
        <strain evidence="1 2">CGMCC 1.12720</strain>
    </source>
</reference>